<dbReference type="EMBL" id="MT473995">
    <property type="protein sequence ID" value="QPW18812.1"/>
    <property type="molecule type" value="Genomic_DNA"/>
</dbReference>
<evidence type="ECO:0000313" key="3">
    <source>
        <dbReference type="EMBL" id="QPW18812.1"/>
    </source>
</evidence>
<name>A0A7T3ISJ9_9NEIS</name>
<evidence type="ECO:0000256" key="2">
    <source>
        <dbReference type="SAM" id="SignalP"/>
    </source>
</evidence>
<keyword evidence="1" id="KW-0378">Hydrolase</keyword>
<feature type="signal peptide" evidence="2">
    <location>
        <begin position="1"/>
        <end position="23"/>
    </location>
</feature>
<dbReference type="InterPro" id="IPR036514">
    <property type="entry name" value="SGNH_hydro_sf"/>
</dbReference>
<dbReference type="InterPro" id="IPR001087">
    <property type="entry name" value="GDSL"/>
</dbReference>
<keyword evidence="2" id="KW-0732">Signal</keyword>
<dbReference type="PANTHER" id="PTHR45648">
    <property type="entry name" value="GDSL LIPASE/ACYLHYDROLASE FAMILY PROTEIN (AFU_ORTHOLOGUE AFUA_4G14700)"/>
    <property type="match status" value="1"/>
</dbReference>
<dbReference type="CDD" id="cd01846">
    <property type="entry name" value="fatty_acyltransferase_like"/>
    <property type="match status" value="1"/>
</dbReference>
<proteinExistence type="predicted"/>
<dbReference type="RefSeq" id="WP_235085656.1">
    <property type="nucleotide sequence ID" value="NZ_CP053750.1"/>
</dbReference>
<dbReference type="SUPFAM" id="SSF52266">
    <property type="entry name" value="SGNH hydrolase"/>
    <property type="match status" value="1"/>
</dbReference>
<dbReference type="Pfam" id="PF00657">
    <property type="entry name" value="Lipase_GDSL"/>
    <property type="match status" value="1"/>
</dbReference>
<dbReference type="InterPro" id="IPR051058">
    <property type="entry name" value="GDSL_Est/Lipase"/>
</dbReference>
<protein>
    <submittedName>
        <fullName evidence="3">Antiviral effector-2</fullName>
    </submittedName>
</protein>
<organism evidence="3">
    <name type="scientific">Chromobacterium sp. Beijing</name>
    <dbReference type="NCBI Taxonomy" id="2735795"/>
    <lineage>
        <taxon>Bacteria</taxon>
        <taxon>Pseudomonadati</taxon>
        <taxon>Pseudomonadota</taxon>
        <taxon>Betaproteobacteria</taxon>
        <taxon>Neisseriales</taxon>
        <taxon>Chromobacteriaceae</taxon>
        <taxon>Chromobacterium</taxon>
    </lineage>
</organism>
<reference evidence="3" key="1">
    <citation type="journal article" date="2020" name="bioRxiv">
        <title>Broad-spectrum virucidal activity of bacterial secreted lipases against flaviviruses, SARS-CoV-2 and other enveloped viruses.</title>
        <authorList>
            <person name="Yu X."/>
            <person name="Zhang L."/>
            <person name="Tong L."/>
            <person name="Zhang N."/>
            <person name="Wang H."/>
            <person name="Yang Y."/>
            <person name="Shi M."/>
            <person name="Xiao X."/>
            <person name="Zhu Y."/>
            <person name="Wang P."/>
            <person name="Ding Q."/>
            <person name="Zhang L."/>
            <person name="Qin C."/>
            <person name="Cheng G."/>
        </authorList>
    </citation>
    <scope>NUCLEOTIDE SEQUENCE</scope>
    <source>
        <strain evidence="3">Beijing</strain>
    </source>
</reference>
<feature type="chain" id="PRO_5031227092" evidence="2">
    <location>
        <begin position="24"/>
        <end position="444"/>
    </location>
</feature>
<sequence>MKPQLLRGLLAAAGLFAASQVHAQLDPQLDYLSPGGPLSEAQVKAAAAKPAVAMGAATYTYLRCYYRLDMSPGKPQTNYHWALDPSSGDYYRVNGYWWSGSIVALKNMFYSDVAQDTLAAVCQKTLAAKGLSRPVALYAAANNQMSYNHTIWSQDSASQPAGVNKLIVFGDSLSDTQNMYGASQWRLPNAKSWFIGRFSNDRVWVEYLAEQLKLPIYNWAIGGSAGDQHLVVPGLLQQVESWSQYMQKAANYRPENTLFTMLIGGNDLLNYGRTVDQVISDQGKALERIIAAGARHIVVLNLPNLARTPAAQASGKAAALAPQVRDYNAKLALLITQLQQKYGSTLKLNLFDSNTLFDDLLDHPAKYQVSNATQSCLDIAGNASLPYIWEQKPRAECGNPDAFVFWDVLHPTTHTHKLLGGYVANFVKAADPAVSAAAALKARR</sequence>
<dbReference type="GO" id="GO:0016788">
    <property type="term" value="F:hydrolase activity, acting on ester bonds"/>
    <property type="evidence" value="ECO:0007669"/>
    <property type="project" value="InterPro"/>
</dbReference>
<dbReference type="PANTHER" id="PTHR45648:SF22">
    <property type="entry name" value="GDSL LIPASE_ACYLHYDROLASE FAMILY PROTEIN (AFU_ORTHOLOGUE AFUA_4G14700)"/>
    <property type="match status" value="1"/>
</dbReference>
<dbReference type="AlphaFoldDB" id="A0A7T3ISJ9"/>
<accession>A0A7T3ISJ9</accession>
<dbReference type="Gene3D" id="3.40.50.1110">
    <property type="entry name" value="SGNH hydrolase"/>
    <property type="match status" value="1"/>
</dbReference>
<evidence type="ECO:0000256" key="1">
    <source>
        <dbReference type="ARBA" id="ARBA00022801"/>
    </source>
</evidence>